<organism evidence="2 3">
    <name type="scientific">Acrasis kona</name>
    <dbReference type="NCBI Taxonomy" id="1008807"/>
    <lineage>
        <taxon>Eukaryota</taxon>
        <taxon>Discoba</taxon>
        <taxon>Heterolobosea</taxon>
        <taxon>Tetramitia</taxon>
        <taxon>Eutetramitia</taxon>
        <taxon>Acrasidae</taxon>
        <taxon>Acrasis</taxon>
    </lineage>
</organism>
<dbReference type="AlphaFoldDB" id="A0AAW2YMM8"/>
<feature type="region of interest" description="Disordered" evidence="1">
    <location>
        <begin position="43"/>
        <end position="62"/>
    </location>
</feature>
<dbReference type="Proteomes" id="UP001431209">
    <property type="component" value="Unassembled WGS sequence"/>
</dbReference>
<evidence type="ECO:0000256" key="1">
    <source>
        <dbReference type="SAM" id="MobiDB-lite"/>
    </source>
</evidence>
<comment type="caution">
    <text evidence="2">The sequence shown here is derived from an EMBL/GenBank/DDBJ whole genome shotgun (WGS) entry which is preliminary data.</text>
</comment>
<evidence type="ECO:0000313" key="3">
    <source>
        <dbReference type="Proteomes" id="UP001431209"/>
    </source>
</evidence>
<gene>
    <name evidence="2" type="ORF">AKO1_008570</name>
</gene>
<evidence type="ECO:0000313" key="2">
    <source>
        <dbReference type="EMBL" id="KAL0478345.1"/>
    </source>
</evidence>
<name>A0AAW2YMM8_9EUKA</name>
<keyword evidence="3" id="KW-1185">Reference proteome</keyword>
<reference evidence="2 3" key="1">
    <citation type="submission" date="2024-03" db="EMBL/GenBank/DDBJ databases">
        <title>The Acrasis kona genome and developmental transcriptomes reveal deep origins of eukaryotic multicellular pathways.</title>
        <authorList>
            <person name="Sheikh S."/>
            <person name="Fu C.-J."/>
            <person name="Brown M.W."/>
            <person name="Baldauf S.L."/>
        </authorList>
    </citation>
    <scope>NUCLEOTIDE SEQUENCE [LARGE SCALE GENOMIC DNA]</scope>
    <source>
        <strain evidence="2 3">ATCC MYA-3509</strain>
    </source>
</reference>
<accession>A0AAW2YMM8</accession>
<proteinExistence type="predicted"/>
<protein>
    <submittedName>
        <fullName evidence="2">Uncharacterized protein</fullName>
    </submittedName>
</protein>
<dbReference type="EMBL" id="JAOPGA020000365">
    <property type="protein sequence ID" value="KAL0478345.1"/>
    <property type="molecule type" value="Genomic_DNA"/>
</dbReference>
<sequence>MSFSKVYPEDTEILYVLSRLKRNPLNDAEILRLQQLIQENDSSDKNESASLDYDSNKKQSLKKPAQNTKKLFWENTIDPFWYLTKGPFIIFPTSMIPHLQIKDFVEYYRAYPNLHWSKYPRLFRAILARLTPIERHNILNLIREQNESREFKLNLYRKYSSGVTKRIGLFNVITDVYKFLRNIIFILFGFHENSSLEKNNVHERVSAAVHLAKYYFARMFLSFG</sequence>